<dbReference type="SUPFAM" id="SSF54913">
    <property type="entry name" value="GlnB-like"/>
    <property type="match status" value="1"/>
</dbReference>
<dbReference type="InterPro" id="IPR011322">
    <property type="entry name" value="N-reg_PII-like_a/b"/>
</dbReference>
<dbReference type="EMBL" id="FQZL01000039">
    <property type="protein sequence ID" value="SHJ79883.1"/>
    <property type="molecule type" value="Genomic_DNA"/>
</dbReference>
<keyword evidence="2" id="KW-1185">Reference proteome</keyword>
<evidence type="ECO:0008006" key="3">
    <source>
        <dbReference type="Google" id="ProtNLM"/>
    </source>
</evidence>
<dbReference type="RefSeq" id="WP_073050753.1">
    <property type="nucleotide sequence ID" value="NZ_FQZL01000039.1"/>
</dbReference>
<sequence>MYALFLILNDVYRLDMIHELFYEEELGATTIDSQGMGKVLLDHNVHVPMLASMRKLIDGRKPYNKLVFSIVREEEKLRRIVKKIKRELDCFNEPGVGCMFVLPVLEFYGSKTECTLDEEDITDEEGHAFI</sequence>
<reference evidence="1 2" key="1">
    <citation type="submission" date="2016-11" db="EMBL/GenBank/DDBJ databases">
        <authorList>
            <person name="Jaros S."/>
            <person name="Januszkiewicz K."/>
            <person name="Wedrychowicz H."/>
        </authorList>
    </citation>
    <scope>NUCLEOTIDE SEQUENCE [LARGE SCALE GENOMIC DNA]</scope>
    <source>
        <strain evidence="1 2">DSM 17477</strain>
    </source>
</reference>
<dbReference type="STRING" id="1121476.SAMN02745751_03399"/>
<dbReference type="OrthoDB" id="9810781at2"/>
<accession>A0A1M6M9B0</accession>
<gene>
    <name evidence="1" type="ORF">SAMN02745751_03399</name>
</gene>
<dbReference type="AlphaFoldDB" id="A0A1M6M9B0"/>
<proteinExistence type="predicted"/>
<evidence type="ECO:0000313" key="2">
    <source>
        <dbReference type="Proteomes" id="UP000184052"/>
    </source>
</evidence>
<dbReference type="Proteomes" id="UP000184052">
    <property type="component" value="Unassembled WGS sequence"/>
</dbReference>
<organism evidence="1 2">
    <name type="scientific">Dethiosulfatibacter aminovorans DSM 17477</name>
    <dbReference type="NCBI Taxonomy" id="1121476"/>
    <lineage>
        <taxon>Bacteria</taxon>
        <taxon>Bacillati</taxon>
        <taxon>Bacillota</taxon>
        <taxon>Tissierellia</taxon>
        <taxon>Dethiosulfatibacter</taxon>
    </lineage>
</organism>
<protein>
    <recommendedName>
        <fullName evidence="3">Nitrogen regulatory protein P-II family</fullName>
    </recommendedName>
</protein>
<name>A0A1M6M9B0_9FIRM</name>
<evidence type="ECO:0000313" key="1">
    <source>
        <dbReference type="EMBL" id="SHJ79883.1"/>
    </source>
</evidence>